<keyword evidence="3" id="KW-1185">Reference proteome</keyword>
<comment type="caution">
    <text evidence="2">The sequence shown here is derived from an EMBL/GenBank/DDBJ whole genome shotgun (WGS) entry which is preliminary data.</text>
</comment>
<organism evidence="2 3">
    <name type="scientific">Gossypium stocksii</name>
    <dbReference type="NCBI Taxonomy" id="47602"/>
    <lineage>
        <taxon>Eukaryota</taxon>
        <taxon>Viridiplantae</taxon>
        <taxon>Streptophyta</taxon>
        <taxon>Embryophyta</taxon>
        <taxon>Tracheophyta</taxon>
        <taxon>Spermatophyta</taxon>
        <taxon>Magnoliopsida</taxon>
        <taxon>eudicotyledons</taxon>
        <taxon>Gunneridae</taxon>
        <taxon>Pentapetalae</taxon>
        <taxon>rosids</taxon>
        <taxon>malvids</taxon>
        <taxon>Malvales</taxon>
        <taxon>Malvaceae</taxon>
        <taxon>Malvoideae</taxon>
        <taxon>Gossypium</taxon>
    </lineage>
</organism>
<accession>A0A9D3V7G2</accession>
<name>A0A9D3V7G2_9ROSI</name>
<dbReference type="Proteomes" id="UP000828251">
    <property type="component" value="Unassembled WGS sequence"/>
</dbReference>
<keyword evidence="1" id="KW-0812">Transmembrane</keyword>
<feature type="transmembrane region" description="Helical" evidence="1">
    <location>
        <begin position="108"/>
        <end position="125"/>
    </location>
</feature>
<protein>
    <submittedName>
        <fullName evidence="2">Uncharacterized protein</fullName>
    </submittedName>
</protein>
<proteinExistence type="predicted"/>
<reference evidence="2 3" key="1">
    <citation type="journal article" date="2021" name="Plant Biotechnol. J.">
        <title>Multi-omics assisted identification of the key and species-specific regulatory components of drought-tolerant mechanisms in Gossypium stocksii.</title>
        <authorList>
            <person name="Yu D."/>
            <person name="Ke L."/>
            <person name="Zhang D."/>
            <person name="Wu Y."/>
            <person name="Sun Y."/>
            <person name="Mei J."/>
            <person name="Sun J."/>
            <person name="Sun Y."/>
        </authorList>
    </citation>
    <scope>NUCLEOTIDE SEQUENCE [LARGE SCALE GENOMIC DNA]</scope>
    <source>
        <strain evidence="3">cv. E1</strain>
        <tissue evidence="2">Leaf</tissue>
    </source>
</reference>
<keyword evidence="1" id="KW-1133">Transmembrane helix</keyword>
<gene>
    <name evidence="2" type="ORF">J1N35_025326</name>
</gene>
<evidence type="ECO:0000256" key="1">
    <source>
        <dbReference type="SAM" id="Phobius"/>
    </source>
</evidence>
<sequence length="140" mass="15960">MCVYLGVESQCCSPALSSDDPKVGIEALTRVVREVLEKVFEASLERIGEMVQGGFSNGASAPFYEHCKKHLPGNCWKMLGECLEYGYTGHRIRYCPWLFRDNIMYFRYWLRFLYFSCFGAGLGIPDVSDRYVLNGLSKIS</sequence>
<evidence type="ECO:0000313" key="3">
    <source>
        <dbReference type="Proteomes" id="UP000828251"/>
    </source>
</evidence>
<keyword evidence="1" id="KW-0472">Membrane</keyword>
<dbReference type="AlphaFoldDB" id="A0A9D3V7G2"/>
<evidence type="ECO:0000313" key="2">
    <source>
        <dbReference type="EMBL" id="KAH1072998.1"/>
    </source>
</evidence>
<dbReference type="EMBL" id="JAIQCV010000008">
    <property type="protein sequence ID" value="KAH1072998.1"/>
    <property type="molecule type" value="Genomic_DNA"/>
</dbReference>